<keyword evidence="1" id="KW-0812">Transmembrane</keyword>
<accession>A0AAU1ZWR7</accession>
<sequence>MLVSMSAVLLLGLLIWFLLRIRYLRWADALLCGTFGFLLATTLAAPVVRTVLVAVGGFLGQLRF</sequence>
<reference evidence="2" key="1">
    <citation type="submission" date="2022-10" db="EMBL/GenBank/DDBJ databases">
        <title>The complete genomes of actinobacterial strains from the NBC collection.</title>
        <authorList>
            <person name="Joergensen T.S."/>
            <person name="Alvarez Arevalo M."/>
            <person name="Sterndorff E.B."/>
            <person name="Faurdal D."/>
            <person name="Vuksanovic O."/>
            <person name="Mourched A.-S."/>
            <person name="Charusanti P."/>
            <person name="Shaw S."/>
            <person name="Blin K."/>
            <person name="Weber T."/>
        </authorList>
    </citation>
    <scope>NUCLEOTIDE SEQUENCE</scope>
    <source>
        <strain evidence="2">NBC_00093</strain>
    </source>
</reference>
<proteinExistence type="predicted"/>
<keyword evidence="1" id="KW-0472">Membrane</keyword>
<evidence type="ECO:0000256" key="1">
    <source>
        <dbReference type="SAM" id="Phobius"/>
    </source>
</evidence>
<dbReference type="EMBL" id="CP108222">
    <property type="protein sequence ID" value="WTT16504.1"/>
    <property type="molecule type" value="Genomic_DNA"/>
</dbReference>
<gene>
    <name evidence="2" type="ORF">OHA22_13710</name>
</gene>
<protein>
    <submittedName>
        <fullName evidence="2">Uncharacterized protein</fullName>
    </submittedName>
</protein>
<evidence type="ECO:0000313" key="2">
    <source>
        <dbReference type="EMBL" id="WTT16504.1"/>
    </source>
</evidence>
<dbReference type="AlphaFoldDB" id="A0AAU1ZWR7"/>
<feature type="transmembrane region" description="Helical" evidence="1">
    <location>
        <begin position="37"/>
        <end position="59"/>
    </location>
</feature>
<organism evidence="2">
    <name type="scientific">Streptomyces sp. NBC_00093</name>
    <dbReference type="NCBI Taxonomy" id="2975649"/>
    <lineage>
        <taxon>Bacteria</taxon>
        <taxon>Bacillati</taxon>
        <taxon>Actinomycetota</taxon>
        <taxon>Actinomycetes</taxon>
        <taxon>Kitasatosporales</taxon>
        <taxon>Streptomycetaceae</taxon>
        <taxon>Streptomyces</taxon>
    </lineage>
</organism>
<keyword evidence="1" id="KW-1133">Transmembrane helix</keyword>
<name>A0AAU1ZWR7_9ACTN</name>